<gene>
    <name evidence="1" type="ORF">PZA18_23435</name>
</gene>
<dbReference type="Gene3D" id="2.60.120.380">
    <property type="match status" value="1"/>
</dbReference>
<organism evidence="1 2">
    <name type="scientific">Parachitinimonas caeni</name>
    <dbReference type="NCBI Taxonomy" id="3031301"/>
    <lineage>
        <taxon>Bacteria</taxon>
        <taxon>Pseudomonadati</taxon>
        <taxon>Pseudomonadota</taxon>
        <taxon>Betaproteobacteria</taxon>
        <taxon>Neisseriales</taxon>
        <taxon>Chitinibacteraceae</taxon>
        <taxon>Parachitinimonas</taxon>
    </lineage>
</organism>
<proteinExistence type="predicted"/>
<feature type="non-terminal residue" evidence="1">
    <location>
        <position position="1"/>
    </location>
</feature>
<dbReference type="RefSeq" id="WP_284103318.1">
    <property type="nucleotide sequence ID" value="NZ_JARRAF010000085.1"/>
</dbReference>
<keyword evidence="2" id="KW-1185">Reference proteome</keyword>
<dbReference type="Proteomes" id="UP001172778">
    <property type="component" value="Unassembled WGS sequence"/>
</dbReference>
<protein>
    <submittedName>
        <fullName evidence="1">Uncharacterized protein</fullName>
    </submittedName>
</protein>
<feature type="non-terminal residue" evidence="1">
    <location>
        <position position="1425"/>
    </location>
</feature>
<comment type="caution">
    <text evidence="1">The sequence shown here is derived from an EMBL/GenBank/DDBJ whole genome shotgun (WGS) entry which is preliminary data.</text>
</comment>
<evidence type="ECO:0000313" key="2">
    <source>
        <dbReference type="Proteomes" id="UP001172778"/>
    </source>
</evidence>
<sequence length="1425" mass="153353">AGWWRLDAQAMAGSQGDLTLNALDARRSYPVGQWGEAADSRPIIAWLPAGDYQLQSRHRSPVPAELSLTLQALDRQVLPIGAAQTLATTAVDQILELDSTPLAQFELLLQTGDPDAWTLWQLPADGGDPRRLSWQPAPAGDTRQRLSFDQDYHAGPVRLWLQRSGVTTAPLTLQASRTEVAPPVASDGPLVAGVWRDDFNSLDGRTFQVSLAADDLLLFDLQTRYSRDAAWTALTQHAESEGLKPIWQGGRLGEDGLTVFQAEAGEYHYRVYLGGAETGPQNRIRLRRGSEAPILATNRLQTLSLPAEDSQLYRLPLTANARWQWQPRPAAPQGRYTLYDLQGRQLASGRFDEALSRDIPQSGDYLLRLDNPGQSALSLAVQIDHLPLSPALVQPRGLLDPLQTHALRLAFTGDNQRGVIEFDLAQSGLWLAQPLSALAGTDIRLSGPRDTKIPWQVLGESLGSQPLFLEAGHYRLEFDHHAAASLGEAAISLQPLAALPPTAANQPISLSDLAPGASRWLRLDPVAAGQLELGALSDNGEGTLVFGRLEGYRLALYNRAGQALHDGEGGLGSESDMGSRMVDTDWSGPLTLRIEREPAPLDGNGPPPPVAQTFGFRQVRTTPDTATPVQPGQTINWQPAAGDAFAFDLAEDGWLALEWLSGAYQHWQLEGPAGTQEGGEIGAATGWQLPVRWLPAGHYQLRLSEGSGEARFILRTAAQCYPVSVNTPVKITLDANDPYELFAVQLEAGQRLHWLAGEAMGAGNHFRLYDPHGQLLNPVAGTATTDSGPLLDPVPVSGRYLLAISRQATGSLGAASLHFELVQTPAEPPSLPLDQTVSARLLQSGGPLDYRLSLVTAGQIVFDGPDGLQLTLLDAFNRPLAPLQTGRSQDDPQAWALAAGLYTVRLQQPGLRAGSTIALTSRRLETRSLAVAGQTTLHWQQGVADAVLDLDLQAGQRYWFAAAGPMAWGQRHDWRLIGPDGQIAQQGGFGNDHGLDSGLSLSVRQSGHYQLHLGASDSAGSQTTFHLQTAAVGEQRYVPGSAQSGQLANPAERADYRFSLKQGGPVWLHAVGNAHTLTLRRADTGAVLHSLGDGRNLLNQHRWLDLAAGDYQLSVQTASEAAGRYSWQLQSVADLPVLTAGPVVETQVSEGRQASAWQIAGQAGDTLLLDWHGLSGDSSFQSWALLGPDGQVVVDSYFYGQATSPRMVLPQTGRYLLRLNGDASSVLPRHSSVQLIRVQDSRQPVALGEQISARLASPGAEAHYPLTLTAPTSVLLQAGGGAATLTLQGPDGQSQTLDLAQRGAYRVVTLPAGQWDIRVRAEGLATPDYQFSLSDLTRLATPVSASPALAAGQTLGVWRLPVTAGQRYQLAFPQTLDQARYRLYTPEGRLLLDDQAAASWNRQDFTAPGSEVLLLVNRPQSPQAA</sequence>
<dbReference type="EMBL" id="JARRAF010000085">
    <property type="protein sequence ID" value="MDK2126996.1"/>
    <property type="molecule type" value="Genomic_DNA"/>
</dbReference>
<name>A0ABT7E3V2_9NEIS</name>
<reference evidence="1" key="1">
    <citation type="submission" date="2023-03" db="EMBL/GenBank/DDBJ databases">
        <title>Chitinimonas shenzhenensis gen. nov., sp. nov., a novel member of family Burkholderiaceae isolated from activated sludge collected in Shen Zhen, China.</title>
        <authorList>
            <person name="Wang X."/>
        </authorList>
    </citation>
    <scope>NUCLEOTIDE SEQUENCE</scope>
    <source>
        <strain evidence="1">DQS-5</strain>
    </source>
</reference>
<accession>A0ABT7E3V2</accession>
<evidence type="ECO:0000313" key="1">
    <source>
        <dbReference type="EMBL" id="MDK2126996.1"/>
    </source>
</evidence>